<organism evidence="9 10">
    <name type="scientific">Roseburia faecis</name>
    <dbReference type="NCBI Taxonomy" id="301302"/>
    <lineage>
        <taxon>Bacteria</taxon>
        <taxon>Bacillati</taxon>
        <taxon>Bacillota</taxon>
        <taxon>Clostridia</taxon>
        <taxon>Lachnospirales</taxon>
        <taxon>Lachnospiraceae</taxon>
        <taxon>Roseburia</taxon>
    </lineage>
</organism>
<dbReference type="PANTHER" id="PTHR30349">
    <property type="entry name" value="PHAGE INTEGRASE-RELATED"/>
    <property type="match status" value="1"/>
</dbReference>
<proteinExistence type="inferred from homology"/>
<evidence type="ECO:0000256" key="5">
    <source>
        <dbReference type="ARBA" id="ARBA00023172"/>
    </source>
</evidence>
<evidence type="ECO:0000313" key="9">
    <source>
        <dbReference type="EMBL" id="CRL39735.1"/>
    </source>
</evidence>
<dbReference type="InterPro" id="IPR044068">
    <property type="entry name" value="CB"/>
</dbReference>
<feature type="domain" description="Core-binding (CB)" evidence="8">
    <location>
        <begin position="1"/>
        <end position="81"/>
    </location>
</feature>
<dbReference type="Gene3D" id="1.10.443.10">
    <property type="entry name" value="Intergrase catalytic core"/>
    <property type="match status" value="1"/>
</dbReference>
<evidence type="ECO:0000256" key="2">
    <source>
        <dbReference type="ARBA" id="ARBA00008857"/>
    </source>
</evidence>
<dbReference type="InterPro" id="IPR004107">
    <property type="entry name" value="Integrase_SAM-like_N"/>
</dbReference>
<dbReference type="GO" id="GO:0003677">
    <property type="term" value="F:DNA binding"/>
    <property type="evidence" value="ECO:0007669"/>
    <property type="project" value="UniProtKB-UniRule"/>
</dbReference>
<dbReference type="GO" id="GO:0015074">
    <property type="term" value="P:DNA integration"/>
    <property type="evidence" value="ECO:0007669"/>
    <property type="project" value="UniProtKB-KW"/>
</dbReference>
<evidence type="ECO:0000256" key="1">
    <source>
        <dbReference type="ARBA" id="ARBA00003283"/>
    </source>
</evidence>
<dbReference type="InterPro" id="IPR013762">
    <property type="entry name" value="Integrase-like_cat_sf"/>
</dbReference>
<evidence type="ECO:0000256" key="6">
    <source>
        <dbReference type="PROSITE-ProRule" id="PRU01248"/>
    </source>
</evidence>
<dbReference type="InterPro" id="IPR010998">
    <property type="entry name" value="Integrase_recombinase_N"/>
</dbReference>
<dbReference type="AlphaFoldDB" id="A0A0M6WR31"/>
<comment type="function">
    <text evidence="1">Site-specific tyrosine recombinase, which acts by catalyzing the cutting and rejoining of the recombining DNA molecules.</text>
</comment>
<dbReference type="GO" id="GO:0006310">
    <property type="term" value="P:DNA recombination"/>
    <property type="evidence" value="ECO:0007669"/>
    <property type="project" value="UniProtKB-KW"/>
</dbReference>
<gene>
    <name evidence="9" type="ORF">M72_30451</name>
</gene>
<evidence type="ECO:0000256" key="3">
    <source>
        <dbReference type="ARBA" id="ARBA00022908"/>
    </source>
</evidence>
<dbReference type="InterPro" id="IPR050090">
    <property type="entry name" value="Tyrosine_recombinase_XerCD"/>
</dbReference>
<name>A0A0M6WR31_9FIRM</name>
<evidence type="ECO:0000259" key="7">
    <source>
        <dbReference type="PROSITE" id="PS51898"/>
    </source>
</evidence>
<dbReference type="PROSITE" id="PS51898">
    <property type="entry name" value="TYR_RECOMBINASE"/>
    <property type="match status" value="1"/>
</dbReference>
<protein>
    <submittedName>
        <fullName evidence="9">Tyrosine recombinase XerD subunit</fullName>
    </submittedName>
</protein>
<keyword evidence="5" id="KW-0233">DNA recombination</keyword>
<evidence type="ECO:0000313" key="10">
    <source>
        <dbReference type="Proteomes" id="UP000049979"/>
    </source>
</evidence>
<sequence>MYKGIFESIRNEAEKRNLRERTIQLYCSDVSYFLRWIGKNVSDLTLEDAESFLTAKRLEGRSPETHNHYRSAIKFLYKKVLKILWDDDTVPAMKRERNLPAVLSCDEINAIIDATPNLKHKAIIATMYSSGLRVSEVVHLHYDDISRTNMTIHVRETKGRIDRYTILSQKNLDLLTEYWYKCGRPKDILFPSSWSGGYLDIASVNQFFKKSAKLAGINRHVSSHACRHSFASHLFESGTDVKYIQSLLGHVDPRSTDVYLHVSNKTLLGIRSPFDNPEGGES</sequence>
<dbReference type="RefSeq" id="WP_055068102.1">
    <property type="nucleotide sequence ID" value="NZ_CP173697.1"/>
</dbReference>
<keyword evidence="3" id="KW-0229">DNA integration</keyword>
<dbReference type="InterPro" id="IPR002104">
    <property type="entry name" value="Integrase_catalytic"/>
</dbReference>
<keyword evidence="4 6" id="KW-0238">DNA-binding</keyword>
<evidence type="ECO:0000256" key="4">
    <source>
        <dbReference type="ARBA" id="ARBA00023125"/>
    </source>
</evidence>
<dbReference type="Pfam" id="PF00589">
    <property type="entry name" value="Phage_integrase"/>
    <property type="match status" value="1"/>
</dbReference>
<dbReference type="OrthoDB" id="9801717at2"/>
<comment type="similarity">
    <text evidence="2">Belongs to the 'phage' integrase family.</text>
</comment>
<feature type="domain" description="Tyr recombinase" evidence="7">
    <location>
        <begin position="98"/>
        <end position="272"/>
    </location>
</feature>
<dbReference type="EMBL" id="CVRR01000027">
    <property type="protein sequence ID" value="CRL39735.1"/>
    <property type="molecule type" value="Genomic_DNA"/>
</dbReference>
<dbReference type="PROSITE" id="PS51900">
    <property type="entry name" value="CB"/>
    <property type="match status" value="1"/>
</dbReference>
<dbReference type="SUPFAM" id="SSF56349">
    <property type="entry name" value="DNA breaking-rejoining enzymes"/>
    <property type="match status" value="1"/>
</dbReference>
<dbReference type="STRING" id="301302.ERS852420_02698"/>
<evidence type="ECO:0000259" key="8">
    <source>
        <dbReference type="PROSITE" id="PS51900"/>
    </source>
</evidence>
<dbReference type="Proteomes" id="UP000049979">
    <property type="component" value="Unassembled WGS sequence"/>
</dbReference>
<dbReference type="InterPro" id="IPR011010">
    <property type="entry name" value="DNA_brk_join_enz"/>
</dbReference>
<dbReference type="Pfam" id="PF13495">
    <property type="entry name" value="Phage_int_SAM_4"/>
    <property type="match status" value="1"/>
</dbReference>
<reference evidence="10" key="1">
    <citation type="submission" date="2015-05" db="EMBL/GenBank/DDBJ databases">
        <authorList>
            <consortium name="Pathogen Informatics"/>
        </authorList>
    </citation>
    <scope>NUCLEOTIDE SEQUENCE [LARGE SCALE GENOMIC DNA]</scope>
    <source>
        <strain evidence="10">M72</strain>
    </source>
</reference>
<keyword evidence="10" id="KW-1185">Reference proteome</keyword>
<dbReference type="PANTHER" id="PTHR30349:SF64">
    <property type="entry name" value="PROPHAGE INTEGRASE INTD-RELATED"/>
    <property type="match status" value="1"/>
</dbReference>
<accession>A0A0M6WR31</accession>
<dbReference type="Gene3D" id="1.10.150.130">
    <property type="match status" value="1"/>
</dbReference>